<evidence type="ECO:0000256" key="2">
    <source>
        <dbReference type="ARBA" id="ARBA00022490"/>
    </source>
</evidence>
<organism evidence="12 16">
    <name type="scientific">Cafeteria roenbergensis</name>
    <name type="common">Marine flagellate</name>
    <dbReference type="NCBI Taxonomy" id="33653"/>
    <lineage>
        <taxon>Eukaryota</taxon>
        <taxon>Sar</taxon>
        <taxon>Stramenopiles</taxon>
        <taxon>Bigyra</taxon>
        <taxon>Opalozoa</taxon>
        <taxon>Bicosoecida</taxon>
        <taxon>Cafeteriaceae</taxon>
        <taxon>Cafeteria</taxon>
    </lineage>
</organism>
<comment type="similarity">
    <text evidence="9">Belongs to the flagellar radial spoke RSP9 family.</text>
</comment>
<proteinExistence type="inferred from homology"/>
<dbReference type="Proteomes" id="UP000324907">
    <property type="component" value="Unassembled WGS sequence"/>
</dbReference>
<dbReference type="GO" id="GO:0035082">
    <property type="term" value="P:axoneme assembly"/>
    <property type="evidence" value="ECO:0007669"/>
    <property type="project" value="InterPro"/>
</dbReference>
<evidence type="ECO:0000256" key="1">
    <source>
        <dbReference type="ARBA" id="ARBA00004611"/>
    </source>
</evidence>
<evidence type="ECO:0000256" key="9">
    <source>
        <dbReference type="ARBA" id="ARBA00038319"/>
    </source>
</evidence>
<evidence type="ECO:0000256" key="6">
    <source>
        <dbReference type="ARBA" id="ARBA00023212"/>
    </source>
</evidence>
<dbReference type="PANTHER" id="PTHR22069">
    <property type="entry name" value="MITOCHONDRIAL RIBOSOMAL PROTEIN S18"/>
    <property type="match status" value="1"/>
</dbReference>
<accession>A0A5A8CDT7</accession>
<sequence length="283" mass="31516">MDLRHLDDLAVSGFTLSVEERAGLESGMRKRQLEEGLASIRFWGRITAAEADYLVAYGFPPSAEYPKKQFYFCTTKSFELQAFPDLTDEFSGKCDKLTGTLRGDPGLVVGGDDEEEEEEEEPEEEEEGEEGAPRRPKKVKFIEAHRLAHRVLAMDSDLSIVPRGAFVITPTHYLAPNPSFAGLSATEAASAASYLHFRRPVAEERRSVLDREGALRDVDFLDPVSEDEPSGVWSIRVDEGEGTALVRSLRWPGYFFVHRLGTQSFGGAYFGNGLPNRDLAFML</sequence>
<keyword evidence="15" id="KW-1185">Reference proteome</keyword>
<dbReference type="EMBL" id="VLTN01000006">
    <property type="protein sequence ID" value="KAA0155610.1"/>
    <property type="molecule type" value="Genomic_DNA"/>
</dbReference>
<dbReference type="EMBL" id="VLTM01000020">
    <property type="protein sequence ID" value="KAA0163840.1"/>
    <property type="molecule type" value="Genomic_DNA"/>
</dbReference>
<evidence type="ECO:0000256" key="10">
    <source>
        <dbReference type="ARBA" id="ARBA00041080"/>
    </source>
</evidence>
<dbReference type="Proteomes" id="UP000323011">
    <property type="component" value="Unassembled WGS sequence"/>
</dbReference>
<dbReference type="InterPro" id="IPR055316">
    <property type="entry name" value="RSP9"/>
</dbReference>
<dbReference type="GO" id="GO:0044458">
    <property type="term" value="P:motile cilium assembly"/>
    <property type="evidence" value="ECO:0007669"/>
    <property type="project" value="TreeGrafter"/>
</dbReference>
<comment type="caution">
    <text evidence="12">The sequence shown here is derived from an EMBL/GenBank/DDBJ whole genome shotgun (WGS) entry which is preliminary data.</text>
</comment>
<comment type="subcellular location">
    <subcellularLocation>
        <location evidence="8">Cell projection</location>
        <location evidence="8">Kinocilium</location>
    </subcellularLocation>
    <subcellularLocation>
        <location evidence="1">Cytoplasm</location>
        <location evidence="1">Cytoskeleton</location>
        <location evidence="1">Flagellum axoneme</location>
    </subcellularLocation>
</comment>
<reference evidence="15 16" key="1">
    <citation type="submission" date="2019-07" db="EMBL/GenBank/DDBJ databases">
        <title>Genomes of Cafeteria roenbergensis.</title>
        <authorList>
            <person name="Fischer M.G."/>
            <person name="Hackl T."/>
            <person name="Roman M."/>
        </authorList>
    </citation>
    <scope>NUCLEOTIDE SEQUENCE [LARGE SCALE GENOMIC DNA]</scope>
    <source>
        <strain evidence="13 15">BVI</strain>
        <strain evidence="14 17">Cflag</strain>
        <strain evidence="12 16">RCC970-E3</strain>
    </source>
</reference>
<evidence type="ECO:0000313" key="16">
    <source>
        <dbReference type="Proteomes" id="UP000324907"/>
    </source>
</evidence>
<evidence type="ECO:0000313" key="13">
    <source>
        <dbReference type="EMBL" id="KAA0155610.1"/>
    </source>
</evidence>
<evidence type="ECO:0000256" key="7">
    <source>
        <dbReference type="ARBA" id="ARBA00023273"/>
    </source>
</evidence>
<keyword evidence="4" id="KW-0282">Flagellum</keyword>
<dbReference type="OMA" id="CLTAGEQ"/>
<dbReference type="GO" id="GO:0060294">
    <property type="term" value="P:cilium movement involved in cell motility"/>
    <property type="evidence" value="ECO:0007669"/>
    <property type="project" value="TreeGrafter"/>
</dbReference>
<dbReference type="EMBL" id="VLTL01000220">
    <property type="protein sequence ID" value="KAA0151303.1"/>
    <property type="molecule type" value="Genomic_DNA"/>
</dbReference>
<keyword evidence="5" id="KW-0969">Cilium</keyword>
<evidence type="ECO:0000256" key="3">
    <source>
        <dbReference type="ARBA" id="ARBA00022794"/>
    </source>
</evidence>
<evidence type="ECO:0000256" key="8">
    <source>
        <dbReference type="ARBA" id="ARBA00037822"/>
    </source>
</evidence>
<gene>
    <name evidence="12" type="ORF">FNF28_07161</name>
    <name evidence="13" type="ORF">FNF29_01527</name>
    <name evidence="14" type="ORF">FNF31_02695</name>
</gene>
<dbReference type="PANTHER" id="PTHR22069:SF0">
    <property type="entry name" value="RADIAL SPOKE HEAD PROTEIN 9 HOMOLOG"/>
    <property type="match status" value="1"/>
</dbReference>
<evidence type="ECO:0000313" key="15">
    <source>
        <dbReference type="Proteomes" id="UP000323011"/>
    </source>
</evidence>
<feature type="compositionally biased region" description="Acidic residues" evidence="11">
    <location>
        <begin position="111"/>
        <end position="130"/>
    </location>
</feature>
<evidence type="ECO:0000313" key="14">
    <source>
        <dbReference type="EMBL" id="KAA0163840.1"/>
    </source>
</evidence>
<dbReference type="AlphaFoldDB" id="A0A5A8CDT7"/>
<dbReference type="GO" id="GO:0005930">
    <property type="term" value="C:axoneme"/>
    <property type="evidence" value="ECO:0007669"/>
    <property type="project" value="TreeGrafter"/>
</dbReference>
<keyword evidence="2" id="KW-0963">Cytoplasm</keyword>
<feature type="region of interest" description="Disordered" evidence="11">
    <location>
        <begin position="102"/>
        <end position="137"/>
    </location>
</feature>
<evidence type="ECO:0000256" key="11">
    <source>
        <dbReference type="SAM" id="MobiDB-lite"/>
    </source>
</evidence>
<evidence type="ECO:0000256" key="5">
    <source>
        <dbReference type="ARBA" id="ARBA00023069"/>
    </source>
</evidence>
<keyword evidence="3" id="KW-0970">Cilium biogenesis/degradation</keyword>
<protein>
    <recommendedName>
        <fullName evidence="10">Radial spoke head protein 9 homolog</fullName>
    </recommendedName>
</protein>
<dbReference type="Proteomes" id="UP000325113">
    <property type="component" value="Unassembled WGS sequence"/>
</dbReference>
<evidence type="ECO:0000256" key="4">
    <source>
        <dbReference type="ARBA" id="ARBA00022846"/>
    </source>
</evidence>
<keyword evidence="7" id="KW-0966">Cell projection</keyword>
<name>A0A5A8CDT7_CAFRO</name>
<keyword evidence="6" id="KW-0206">Cytoskeleton</keyword>
<evidence type="ECO:0000313" key="17">
    <source>
        <dbReference type="Proteomes" id="UP000325113"/>
    </source>
</evidence>
<evidence type="ECO:0000313" key="12">
    <source>
        <dbReference type="EMBL" id="KAA0151303.1"/>
    </source>
</evidence>